<dbReference type="HOGENOM" id="CLU_3013038_0_0_4"/>
<accession>A1WGW2</accession>
<name>A1WGW2_VEREI</name>
<dbReference type="STRING" id="391735.Veis_1093"/>
<evidence type="ECO:0000313" key="2">
    <source>
        <dbReference type="Proteomes" id="UP000000374"/>
    </source>
</evidence>
<protein>
    <submittedName>
        <fullName evidence="1">Transposase subunit</fullName>
    </submittedName>
</protein>
<evidence type="ECO:0000313" key="1">
    <source>
        <dbReference type="EMBL" id="ABM56869.1"/>
    </source>
</evidence>
<gene>
    <name evidence="1" type="ordered locus">Veis_1093</name>
</gene>
<dbReference type="EMBL" id="CP000542">
    <property type="protein sequence ID" value="ABM56869.1"/>
    <property type="molecule type" value="Genomic_DNA"/>
</dbReference>
<keyword evidence="2" id="KW-1185">Reference proteome</keyword>
<dbReference type="KEGG" id="vei:Veis_1093"/>
<dbReference type="AlphaFoldDB" id="A1WGW2"/>
<organism evidence="1 2">
    <name type="scientific">Verminephrobacter eiseniae (strain EF01-2)</name>
    <dbReference type="NCBI Taxonomy" id="391735"/>
    <lineage>
        <taxon>Bacteria</taxon>
        <taxon>Pseudomonadati</taxon>
        <taxon>Pseudomonadota</taxon>
        <taxon>Betaproteobacteria</taxon>
        <taxon>Burkholderiales</taxon>
        <taxon>Comamonadaceae</taxon>
        <taxon>Verminephrobacter</taxon>
    </lineage>
</organism>
<sequence length="56" mass="5859">MAKYLGLASAAGIDWKAAAELDEASLERRLPGRSTSEARVVEPHHALVPSGCAARA</sequence>
<dbReference type="Proteomes" id="UP000000374">
    <property type="component" value="Chromosome"/>
</dbReference>
<reference evidence="2" key="1">
    <citation type="submission" date="2006-12" db="EMBL/GenBank/DDBJ databases">
        <title>Complete sequence of chromosome 1 of Verminephrobacter eiseniae EF01-2.</title>
        <authorList>
            <person name="Copeland A."/>
            <person name="Lucas S."/>
            <person name="Lapidus A."/>
            <person name="Barry K."/>
            <person name="Detter J.C."/>
            <person name="Glavina del Rio T."/>
            <person name="Dalin E."/>
            <person name="Tice H."/>
            <person name="Pitluck S."/>
            <person name="Chertkov O."/>
            <person name="Brettin T."/>
            <person name="Bruce D."/>
            <person name="Han C."/>
            <person name="Tapia R."/>
            <person name="Gilna P."/>
            <person name="Schmutz J."/>
            <person name="Larimer F."/>
            <person name="Land M."/>
            <person name="Hauser L."/>
            <person name="Kyrpides N."/>
            <person name="Kim E."/>
            <person name="Stahl D."/>
            <person name="Richardson P."/>
        </authorList>
    </citation>
    <scope>NUCLEOTIDE SEQUENCE [LARGE SCALE GENOMIC DNA]</scope>
    <source>
        <strain evidence="2">EF01-2</strain>
    </source>
</reference>
<proteinExistence type="predicted"/>